<sequence>MAILALLGKCFGDMDPLKENGQLVISVDGNVTQLLKRSGKFEDESSEGLKEQVKTTFCIIQNVLKPIPLIFPS</sequence>
<name>A0A2P6SJF1_ROSCH</name>
<evidence type="ECO:0000313" key="1">
    <source>
        <dbReference type="EMBL" id="PRQ58804.1"/>
    </source>
</evidence>
<proteinExistence type="predicted"/>
<dbReference type="Proteomes" id="UP000238479">
    <property type="component" value="Chromosome 1"/>
</dbReference>
<gene>
    <name evidence="1" type="ORF">RchiOBHm_Chr1g0363271</name>
</gene>
<dbReference type="Gramene" id="PRQ58804">
    <property type="protein sequence ID" value="PRQ58804"/>
    <property type="gene ID" value="RchiOBHm_Chr1g0363271"/>
</dbReference>
<accession>A0A2P6SJF1</accession>
<protein>
    <submittedName>
        <fullName evidence="1">Uncharacterized protein</fullName>
    </submittedName>
</protein>
<organism evidence="1 2">
    <name type="scientific">Rosa chinensis</name>
    <name type="common">China rose</name>
    <dbReference type="NCBI Taxonomy" id="74649"/>
    <lineage>
        <taxon>Eukaryota</taxon>
        <taxon>Viridiplantae</taxon>
        <taxon>Streptophyta</taxon>
        <taxon>Embryophyta</taxon>
        <taxon>Tracheophyta</taxon>
        <taxon>Spermatophyta</taxon>
        <taxon>Magnoliopsida</taxon>
        <taxon>eudicotyledons</taxon>
        <taxon>Gunneridae</taxon>
        <taxon>Pentapetalae</taxon>
        <taxon>rosids</taxon>
        <taxon>fabids</taxon>
        <taxon>Rosales</taxon>
        <taxon>Rosaceae</taxon>
        <taxon>Rosoideae</taxon>
        <taxon>Rosoideae incertae sedis</taxon>
        <taxon>Rosa</taxon>
    </lineage>
</organism>
<dbReference type="AlphaFoldDB" id="A0A2P6SJF1"/>
<reference evidence="1 2" key="1">
    <citation type="journal article" date="2018" name="Nat. Genet.">
        <title>The Rosa genome provides new insights in the design of modern roses.</title>
        <authorList>
            <person name="Bendahmane M."/>
        </authorList>
    </citation>
    <scope>NUCLEOTIDE SEQUENCE [LARGE SCALE GENOMIC DNA]</scope>
    <source>
        <strain evidence="2">cv. Old Blush</strain>
    </source>
</reference>
<dbReference type="STRING" id="74649.A0A2P6SJF1"/>
<comment type="caution">
    <text evidence="1">The sequence shown here is derived from an EMBL/GenBank/DDBJ whole genome shotgun (WGS) entry which is preliminary data.</text>
</comment>
<keyword evidence="2" id="KW-1185">Reference proteome</keyword>
<evidence type="ECO:0000313" key="2">
    <source>
        <dbReference type="Proteomes" id="UP000238479"/>
    </source>
</evidence>
<dbReference type="EMBL" id="PDCK01000039">
    <property type="protein sequence ID" value="PRQ58804.1"/>
    <property type="molecule type" value="Genomic_DNA"/>
</dbReference>